<dbReference type="Proteomes" id="UP000030408">
    <property type="component" value="Unassembled WGS sequence"/>
</dbReference>
<dbReference type="RefSeq" id="WP_036200133.1">
    <property type="nucleotide sequence ID" value="NZ_AVCY01000008.1"/>
</dbReference>
<evidence type="ECO:0000313" key="1">
    <source>
        <dbReference type="EMBL" id="KGR76005.1"/>
    </source>
</evidence>
<name>A0A0A3HXQ1_9BACL</name>
<keyword evidence="2" id="KW-1185">Reference proteome</keyword>
<dbReference type="Pfam" id="PF06338">
    <property type="entry name" value="ComK"/>
    <property type="match status" value="1"/>
</dbReference>
<organism evidence="1 2">
    <name type="scientific">Ureibacillus sinduriensis BLB-1 = JCM 15800</name>
    <dbReference type="NCBI Taxonomy" id="1384057"/>
    <lineage>
        <taxon>Bacteria</taxon>
        <taxon>Bacillati</taxon>
        <taxon>Bacillota</taxon>
        <taxon>Bacilli</taxon>
        <taxon>Bacillales</taxon>
        <taxon>Caryophanaceae</taxon>
        <taxon>Ureibacillus</taxon>
    </lineage>
</organism>
<dbReference type="InterPro" id="IPR010461">
    <property type="entry name" value="ComK"/>
</dbReference>
<dbReference type="OrthoDB" id="2739471at2"/>
<dbReference type="eggNOG" id="ENOG5033D0J">
    <property type="taxonomic scope" value="Bacteria"/>
</dbReference>
<dbReference type="STRING" id="1384057.CD33_09215"/>
<gene>
    <name evidence="1" type="ORF">CD33_09215</name>
</gene>
<protein>
    <submittedName>
        <fullName evidence="1">Uncharacterized protein</fullName>
    </submittedName>
</protein>
<accession>A0A0A3HXQ1</accession>
<reference evidence="1 2" key="1">
    <citation type="submission" date="2014-02" db="EMBL/GenBank/DDBJ databases">
        <title>Draft genome sequence of Lysinibacillus sinduriensis JCM 15800.</title>
        <authorList>
            <person name="Zhang F."/>
            <person name="Wang G."/>
            <person name="Zhang L."/>
        </authorList>
    </citation>
    <scope>NUCLEOTIDE SEQUENCE [LARGE SCALE GENOMIC DNA]</scope>
    <source>
        <strain evidence="1 2">JCM 15800</strain>
    </source>
</reference>
<proteinExistence type="predicted"/>
<dbReference type="GO" id="GO:0030420">
    <property type="term" value="P:establishment of competence for transformation"/>
    <property type="evidence" value="ECO:0007669"/>
    <property type="project" value="InterPro"/>
</dbReference>
<sequence>MKIEEKYFKEYHSLAVVPHYDGEHASVIHTLQGNFYSKYTTNANLDNYCLLFGSSLEGRKQAARQRFNDVKNPSILISEALRIAGFQVPHLDRLDPMWIVDLDVTIEALSKTETLIIFRNGLQLMTPLAENSVKNRRFNAISRIHECSPLLNRNLHDLLHY</sequence>
<comment type="caution">
    <text evidence="1">The sequence shown here is derived from an EMBL/GenBank/DDBJ whole genome shotgun (WGS) entry which is preliminary data.</text>
</comment>
<dbReference type="EMBL" id="JPVO01000048">
    <property type="protein sequence ID" value="KGR76005.1"/>
    <property type="molecule type" value="Genomic_DNA"/>
</dbReference>
<dbReference type="AlphaFoldDB" id="A0A0A3HXQ1"/>
<evidence type="ECO:0000313" key="2">
    <source>
        <dbReference type="Proteomes" id="UP000030408"/>
    </source>
</evidence>